<keyword evidence="4" id="KW-0813">Transport</keyword>
<dbReference type="InterPro" id="IPR011049">
    <property type="entry name" value="Serralysin-like_metalloprot_C"/>
</dbReference>
<dbReference type="GO" id="GO:0009986">
    <property type="term" value="C:cell surface"/>
    <property type="evidence" value="ECO:0007669"/>
    <property type="project" value="UniProtKB-SubCell"/>
</dbReference>
<dbReference type="Gene3D" id="3.30.1300.30">
    <property type="entry name" value="GSPII I/J protein-like"/>
    <property type="match status" value="1"/>
</dbReference>
<dbReference type="Pfam" id="PF05658">
    <property type="entry name" value="YadA_head"/>
    <property type="match status" value="2"/>
</dbReference>
<organism evidence="17 18">
    <name type="scientific">Anaeroglobus geminatus F0357</name>
    <dbReference type="NCBI Taxonomy" id="861450"/>
    <lineage>
        <taxon>Bacteria</taxon>
        <taxon>Bacillati</taxon>
        <taxon>Bacillota</taxon>
        <taxon>Negativicutes</taxon>
        <taxon>Veillonellales</taxon>
        <taxon>Veillonellaceae</taxon>
        <taxon>Anaeroglobus</taxon>
    </lineage>
</organism>
<dbReference type="AlphaFoldDB" id="G9YHZ8"/>
<feature type="domain" description="Trimeric autotransporter adhesin YadA-like head" evidence="15">
    <location>
        <begin position="112"/>
        <end position="132"/>
    </location>
</feature>
<evidence type="ECO:0000256" key="3">
    <source>
        <dbReference type="ARBA" id="ARBA00005848"/>
    </source>
</evidence>
<dbReference type="RefSeq" id="WP_006790258.1">
    <property type="nucleotide sequence ID" value="NZ_JH417592.1"/>
</dbReference>
<dbReference type="GO" id="GO:0009279">
    <property type="term" value="C:cell outer membrane"/>
    <property type="evidence" value="ECO:0007669"/>
    <property type="project" value="UniProtKB-SubCell"/>
</dbReference>
<dbReference type="GO" id="GO:0015031">
    <property type="term" value="P:protein transport"/>
    <property type="evidence" value="ECO:0007669"/>
    <property type="project" value="UniProtKB-KW"/>
</dbReference>
<dbReference type="STRING" id="861450.HMPREF0080_01282"/>
<feature type="signal peptide" evidence="13">
    <location>
        <begin position="1"/>
        <end position="24"/>
    </location>
</feature>
<dbReference type="HOGENOM" id="CLU_817947_0_0_9"/>
<evidence type="ECO:0000256" key="11">
    <source>
        <dbReference type="SAM" id="Coils"/>
    </source>
</evidence>
<keyword evidence="18" id="KW-1185">Reference proteome</keyword>
<dbReference type="eggNOG" id="COG5295">
    <property type="taxonomic scope" value="Bacteria"/>
</dbReference>
<dbReference type="CDD" id="cd14686">
    <property type="entry name" value="bZIP"/>
    <property type="match status" value="1"/>
</dbReference>
<dbReference type="OrthoDB" id="1625731at2"/>
<dbReference type="PATRIC" id="fig|861450.3.peg.1198"/>
<evidence type="ECO:0000256" key="9">
    <source>
        <dbReference type="ARBA" id="ARBA00023136"/>
    </source>
</evidence>
<evidence type="ECO:0000256" key="5">
    <source>
        <dbReference type="ARBA" id="ARBA00022452"/>
    </source>
</evidence>
<feature type="chain" id="PRO_5005682643" evidence="13">
    <location>
        <begin position="25"/>
        <end position="339"/>
    </location>
</feature>
<reference evidence="17 18" key="1">
    <citation type="submission" date="2011-08" db="EMBL/GenBank/DDBJ databases">
        <authorList>
            <person name="Weinstock G."/>
            <person name="Sodergren E."/>
            <person name="Clifton S."/>
            <person name="Fulton L."/>
            <person name="Fulton B."/>
            <person name="Courtney L."/>
            <person name="Fronick C."/>
            <person name="Harrison M."/>
            <person name="Strong C."/>
            <person name="Farmer C."/>
            <person name="Delahaunty K."/>
            <person name="Markovic C."/>
            <person name="Hall O."/>
            <person name="Minx P."/>
            <person name="Tomlinson C."/>
            <person name="Mitreva M."/>
            <person name="Hou S."/>
            <person name="Chen J."/>
            <person name="Wollam A."/>
            <person name="Pepin K.H."/>
            <person name="Johnson M."/>
            <person name="Bhonagiri V."/>
            <person name="Zhang X."/>
            <person name="Suruliraj S."/>
            <person name="Warren W."/>
            <person name="Chinwalla A."/>
            <person name="Mardis E.R."/>
            <person name="Wilson R.K."/>
        </authorList>
    </citation>
    <scope>NUCLEOTIDE SEQUENCE [LARGE SCALE GENOMIC DNA]</scope>
    <source>
        <strain evidence="17 18">F0357</strain>
    </source>
</reference>
<keyword evidence="11" id="KW-0175">Coiled coil</keyword>
<feature type="domain" description="Trimeric autotransporter adhesin YadA-like C-terminal membrane anchor" evidence="14">
    <location>
        <begin position="239"/>
        <end position="293"/>
    </location>
</feature>
<dbReference type="SUPFAM" id="SSF101967">
    <property type="entry name" value="Adhesin YadA, collagen-binding domain"/>
    <property type="match status" value="1"/>
</dbReference>
<proteinExistence type="inferred from homology"/>
<dbReference type="Pfam" id="PF05662">
    <property type="entry name" value="YadA_stalk"/>
    <property type="match status" value="1"/>
</dbReference>
<evidence type="ECO:0000259" key="14">
    <source>
        <dbReference type="Pfam" id="PF03895"/>
    </source>
</evidence>
<dbReference type="InterPro" id="IPR045584">
    <property type="entry name" value="Pilin-like"/>
</dbReference>
<evidence type="ECO:0000256" key="12">
    <source>
        <dbReference type="SAM" id="MobiDB-lite"/>
    </source>
</evidence>
<keyword evidence="6" id="KW-0812">Transmembrane</keyword>
<keyword evidence="10" id="KW-0998">Cell outer membrane</keyword>
<evidence type="ECO:0000256" key="8">
    <source>
        <dbReference type="ARBA" id="ARBA00022927"/>
    </source>
</evidence>
<evidence type="ECO:0000259" key="15">
    <source>
        <dbReference type="Pfam" id="PF05658"/>
    </source>
</evidence>
<feature type="domain" description="Trimeric autotransporter adhesin YadA-like stalk" evidence="16">
    <location>
        <begin position="180"/>
        <end position="224"/>
    </location>
</feature>
<sequence>MMKRRKKIAALLTTVAVTGSVVFAATDINPNASVLVGGTTPNQTTSEPNRTRVDVTTGATVLLTPDKDYKPASYPGGHPDNLGKNAPDTARVLIRGERTNFGLNTDTTQTGSAFGANAKAKGAYSASFGNGANVTKPAAEGLAMGHNASVTASNSVAIGSNSTAAEENVVSVGTVGGERRITNIADGRIAAGSHDAVTGNQLYQYGENLTNSLGREIKNVGAASAALAGLHPLDYTGIESRFQIAAALGTYDGRQAVAIGGFYNANPNTLLSFGVASSFGDNHKMSGNIGATFRVGRDSHMSKAQKATVEQRLAAMEREIQDLKAENTALAAKVVQLQK</sequence>
<name>G9YHZ8_9FIRM</name>
<feature type="domain" description="Trimeric autotransporter adhesin YadA-like head" evidence="15">
    <location>
        <begin position="142"/>
        <end position="162"/>
    </location>
</feature>
<dbReference type="Proteomes" id="UP000005481">
    <property type="component" value="Unassembled WGS sequence"/>
</dbReference>
<feature type="region of interest" description="Disordered" evidence="12">
    <location>
        <begin position="66"/>
        <end position="86"/>
    </location>
</feature>
<evidence type="ECO:0000256" key="7">
    <source>
        <dbReference type="ARBA" id="ARBA00022729"/>
    </source>
</evidence>
<dbReference type="InterPro" id="IPR008635">
    <property type="entry name" value="Coiled_stalk_dom"/>
</dbReference>
<evidence type="ECO:0000256" key="10">
    <source>
        <dbReference type="ARBA" id="ARBA00023237"/>
    </source>
</evidence>
<evidence type="ECO:0000313" key="18">
    <source>
        <dbReference type="Proteomes" id="UP000005481"/>
    </source>
</evidence>
<evidence type="ECO:0000256" key="13">
    <source>
        <dbReference type="SAM" id="SignalP"/>
    </source>
</evidence>
<dbReference type="Gene3D" id="2.150.10.10">
    <property type="entry name" value="Serralysin-like metalloprotease, C-terminal"/>
    <property type="match status" value="1"/>
</dbReference>
<keyword evidence="9" id="KW-0472">Membrane</keyword>
<evidence type="ECO:0000256" key="2">
    <source>
        <dbReference type="ARBA" id="ARBA00004442"/>
    </source>
</evidence>
<evidence type="ECO:0000313" key="17">
    <source>
        <dbReference type="EMBL" id="EHM40312.1"/>
    </source>
</evidence>
<comment type="similarity">
    <text evidence="3">Belongs to the autotransporter-2 (AT-2) (TC 1.B.40) family.</text>
</comment>
<gene>
    <name evidence="17" type="ORF">HMPREF0080_01282</name>
</gene>
<dbReference type="InterPro" id="IPR005594">
    <property type="entry name" value="YadA_C"/>
</dbReference>
<dbReference type="Pfam" id="PF03895">
    <property type="entry name" value="YadA_anchor"/>
    <property type="match status" value="1"/>
</dbReference>
<feature type="coiled-coil region" evidence="11">
    <location>
        <begin position="306"/>
        <end position="333"/>
    </location>
</feature>
<evidence type="ECO:0000256" key="4">
    <source>
        <dbReference type="ARBA" id="ARBA00022448"/>
    </source>
</evidence>
<protein>
    <submittedName>
        <fullName evidence="17">Hep/Hag repeat protein</fullName>
    </submittedName>
</protein>
<evidence type="ECO:0000259" key="16">
    <source>
        <dbReference type="Pfam" id="PF05662"/>
    </source>
</evidence>
<dbReference type="SUPFAM" id="SSF54523">
    <property type="entry name" value="Pili subunits"/>
    <property type="match status" value="1"/>
</dbReference>
<dbReference type="EMBL" id="AGCJ01000050">
    <property type="protein sequence ID" value="EHM40312.1"/>
    <property type="molecule type" value="Genomic_DNA"/>
</dbReference>
<keyword evidence="8" id="KW-0653">Protein transport</keyword>
<evidence type="ECO:0000256" key="1">
    <source>
        <dbReference type="ARBA" id="ARBA00004241"/>
    </source>
</evidence>
<dbReference type="InterPro" id="IPR008640">
    <property type="entry name" value="Adhesin_Head_dom"/>
</dbReference>
<comment type="caution">
    <text evidence="17">The sequence shown here is derived from an EMBL/GenBank/DDBJ whole genome shotgun (WGS) entry which is preliminary data.</text>
</comment>
<comment type="subcellular location">
    <subcellularLocation>
        <location evidence="2">Cell outer membrane</location>
    </subcellularLocation>
    <subcellularLocation>
        <location evidence="1">Cell surface</location>
    </subcellularLocation>
</comment>
<evidence type="ECO:0000256" key="6">
    <source>
        <dbReference type="ARBA" id="ARBA00022692"/>
    </source>
</evidence>
<keyword evidence="7 13" id="KW-0732">Signal</keyword>
<accession>G9YHZ8</accession>
<keyword evidence="5" id="KW-1134">Transmembrane beta strand</keyword>